<sequence length="234" mass="25344">MMRRDDFDPVRGRRSQGPLGATRFGNGLLLAALFLWTVLFPTEKGANAAGIERLQSEENRPGALLIVDEDPLPEDEGLGGEIDPDLENEPFTGPEFEEPIEPGIEDPLNNDEFTDPGFEEPFDNDRGGFDPGTEDEFTDPGFEEPLDPGLEDPFEPGLEEPGLNDDPFIDPGLDEPLDDRGGIDPGLEEDEFGDPLEPGIDDPLAPGFDPGMNDDHLAEPGEAPLEPGVEDPGL</sequence>
<evidence type="ECO:0000256" key="1">
    <source>
        <dbReference type="SAM" id="MobiDB-lite"/>
    </source>
</evidence>
<dbReference type="AlphaFoldDB" id="A0A7X6DQ38"/>
<feature type="region of interest" description="Disordered" evidence="1">
    <location>
        <begin position="67"/>
        <end position="234"/>
    </location>
</feature>
<dbReference type="Proteomes" id="UP000534783">
    <property type="component" value="Unassembled WGS sequence"/>
</dbReference>
<feature type="compositionally biased region" description="Acidic residues" evidence="1">
    <location>
        <begin position="95"/>
        <end position="122"/>
    </location>
</feature>
<name>A0A7X6DQ38_9BACT</name>
<protein>
    <submittedName>
        <fullName evidence="2">Uncharacterized protein</fullName>
    </submittedName>
</protein>
<gene>
    <name evidence="2" type="ORF">MNODULE_10845</name>
</gene>
<keyword evidence="3" id="KW-1185">Reference proteome</keyword>
<dbReference type="EMBL" id="VTOW01000002">
    <property type="protein sequence ID" value="NKE71234.1"/>
    <property type="molecule type" value="Genomic_DNA"/>
</dbReference>
<dbReference type="RefSeq" id="WP_168059681.1">
    <property type="nucleotide sequence ID" value="NZ_VTOW01000002.1"/>
</dbReference>
<comment type="caution">
    <text evidence="2">The sequence shown here is derived from an EMBL/GenBank/DDBJ whole genome shotgun (WGS) entry which is preliminary data.</text>
</comment>
<evidence type="ECO:0000313" key="2">
    <source>
        <dbReference type="EMBL" id="NKE71234.1"/>
    </source>
</evidence>
<evidence type="ECO:0000313" key="3">
    <source>
        <dbReference type="Proteomes" id="UP000534783"/>
    </source>
</evidence>
<accession>A0A7X6DQ38</accession>
<proteinExistence type="predicted"/>
<feature type="compositionally biased region" description="Acidic residues" evidence="1">
    <location>
        <begin position="67"/>
        <end position="88"/>
    </location>
</feature>
<reference evidence="2 3" key="1">
    <citation type="journal article" date="2020" name="Nature">
        <title>Bacterial chemolithoautotrophy via manganese oxidation.</title>
        <authorList>
            <person name="Yu H."/>
            <person name="Leadbetter J.R."/>
        </authorList>
    </citation>
    <scope>NUCLEOTIDE SEQUENCE [LARGE SCALE GENOMIC DNA]</scope>
    <source>
        <strain evidence="2 3">Mn-1</strain>
    </source>
</reference>
<feature type="compositionally biased region" description="Acidic residues" evidence="1">
    <location>
        <begin position="132"/>
        <end position="158"/>
    </location>
</feature>
<organism evidence="2 3">
    <name type="scientific">Candidatus Manganitrophus noduliformans</name>
    <dbReference type="NCBI Taxonomy" id="2606439"/>
    <lineage>
        <taxon>Bacteria</taxon>
        <taxon>Pseudomonadati</taxon>
        <taxon>Nitrospirota</taxon>
        <taxon>Nitrospiria</taxon>
        <taxon>Candidatus Troglogloeales</taxon>
        <taxon>Candidatus Manganitrophaceae</taxon>
        <taxon>Candidatus Manganitrophus</taxon>
    </lineage>
</organism>